<dbReference type="KEGG" id="cbw:RR42_m1758"/>
<dbReference type="GO" id="GO:0005886">
    <property type="term" value="C:plasma membrane"/>
    <property type="evidence" value="ECO:0007669"/>
    <property type="project" value="TreeGrafter"/>
</dbReference>
<dbReference type="OrthoDB" id="8560984at2"/>
<dbReference type="EMBL" id="CP010536">
    <property type="protein sequence ID" value="AJG19155.1"/>
    <property type="molecule type" value="Genomic_DNA"/>
</dbReference>
<evidence type="ECO:0000256" key="1">
    <source>
        <dbReference type="SAM" id="Coils"/>
    </source>
</evidence>
<evidence type="ECO:0000313" key="4">
    <source>
        <dbReference type="Proteomes" id="UP000031843"/>
    </source>
</evidence>
<dbReference type="Gene3D" id="1.20.120.520">
    <property type="entry name" value="nmb1532 protein domain like"/>
    <property type="match status" value="1"/>
</dbReference>
<feature type="coiled-coil region" evidence="1">
    <location>
        <begin position="70"/>
        <end position="107"/>
    </location>
</feature>
<feature type="domain" description="Hemerythrin-like" evidence="2">
    <location>
        <begin position="9"/>
        <end position="145"/>
    </location>
</feature>
<dbReference type="AlphaFoldDB" id="A0A0C4Y857"/>
<dbReference type="Proteomes" id="UP000031843">
    <property type="component" value="Chromosome main"/>
</dbReference>
<name>A0A0C4Y857_9BURK</name>
<dbReference type="Pfam" id="PF01814">
    <property type="entry name" value="Hemerythrin"/>
    <property type="match status" value="1"/>
</dbReference>
<evidence type="ECO:0000259" key="2">
    <source>
        <dbReference type="Pfam" id="PF01814"/>
    </source>
</evidence>
<keyword evidence="4" id="KW-1185">Reference proteome</keyword>
<gene>
    <name evidence="3" type="ORF">RR42_m1758</name>
</gene>
<dbReference type="RefSeq" id="WP_052494771.1">
    <property type="nucleotide sequence ID" value="NZ_CP010536.1"/>
</dbReference>
<dbReference type="PANTHER" id="PTHR39966">
    <property type="entry name" value="BLL2471 PROTEIN-RELATED"/>
    <property type="match status" value="1"/>
</dbReference>
<organism evidence="3 4">
    <name type="scientific">Cupriavidus basilensis</name>
    <dbReference type="NCBI Taxonomy" id="68895"/>
    <lineage>
        <taxon>Bacteria</taxon>
        <taxon>Pseudomonadati</taxon>
        <taxon>Pseudomonadota</taxon>
        <taxon>Betaproteobacteria</taxon>
        <taxon>Burkholderiales</taxon>
        <taxon>Burkholderiaceae</taxon>
        <taxon>Cupriavidus</taxon>
    </lineage>
</organism>
<dbReference type="PANTHER" id="PTHR39966:SF1">
    <property type="entry name" value="HEMERYTHRIN-LIKE DOMAIN-CONTAINING PROTEIN"/>
    <property type="match status" value="1"/>
</dbReference>
<keyword evidence="1" id="KW-0175">Coiled coil</keyword>
<accession>A0A0C4Y857</accession>
<sequence length="207" mass="23643">MHFPQQCNAVRIIQDEHERLSTVMNGMLHFVRRIDEGEKAPGLMVFRAMLYYIREYPEQVHHPKEDRFLFARLRERTSELDGTLAELEAQHAKGETLERELEHALARYELEGSAAFPAFRDLVEKYAKFYFNHMHLEEDVVLPAAQRLLTSDDWNVIDTAFAANRDPLAGAELKDNLDNLDKLYSLIVTIVPAAMGSRSTPSASSPG</sequence>
<proteinExistence type="predicted"/>
<dbReference type="STRING" id="68895.RR42_m1758"/>
<dbReference type="InterPro" id="IPR012312">
    <property type="entry name" value="Hemerythrin-like"/>
</dbReference>
<dbReference type="CDD" id="cd12108">
    <property type="entry name" value="Hr-like"/>
    <property type="match status" value="1"/>
</dbReference>
<evidence type="ECO:0000313" key="3">
    <source>
        <dbReference type="EMBL" id="AJG19155.1"/>
    </source>
</evidence>
<reference evidence="3 4" key="1">
    <citation type="journal article" date="2015" name="Genome Announc.">
        <title>Complete Genome Sequence of Cupriavidus basilensis 4G11, Isolated from the Oak Ridge Field Research Center Site.</title>
        <authorList>
            <person name="Ray J."/>
            <person name="Waters R.J."/>
            <person name="Skerker J.M."/>
            <person name="Kuehl J.V."/>
            <person name="Price M.N."/>
            <person name="Huang J."/>
            <person name="Chakraborty R."/>
            <person name="Arkin A.P."/>
            <person name="Deutschbauer A."/>
        </authorList>
    </citation>
    <scope>NUCLEOTIDE SEQUENCE [LARGE SCALE GENOMIC DNA]</scope>
    <source>
        <strain evidence="3">4G11</strain>
    </source>
</reference>
<protein>
    <submittedName>
        <fullName evidence="3">Hemerythrin HHE cation binding region</fullName>
    </submittedName>
</protein>